<accession>A0AAD0P194</accession>
<dbReference type="Proteomes" id="UP000249163">
    <property type="component" value="Chromosome"/>
</dbReference>
<reference evidence="2 3" key="1">
    <citation type="submission" date="2017-06" db="EMBL/GenBank/DDBJ databases">
        <title>Complete genome sequence of Paenibacillus odorifer CBA7130.</title>
        <authorList>
            <person name="Nam Y.-D."/>
            <person name="Kang J."/>
            <person name="Chung W.-H."/>
        </authorList>
    </citation>
    <scope>NUCLEOTIDE SEQUENCE [LARGE SCALE GENOMIC DNA]</scope>
    <source>
        <strain evidence="2 3">CBA7130</strain>
    </source>
</reference>
<gene>
    <name evidence="2" type="ORF">CD191_03445</name>
</gene>
<feature type="region of interest" description="Disordered" evidence="1">
    <location>
        <begin position="35"/>
        <end position="66"/>
    </location>
</feature>
<sequence length="81" mass="8389">MVDATTTGGLGALEFPGFPEFPGFRGSGVPGFRGSGVPGFRGSGVPGFRGSRGSRGFRTPPKNNRAAIPVSEDRCSIVFSR</sequence>
<dbReference type="EMBL" id="CP021965">
    <property type="protein sequence ID" value="AWV31756.1"/>
    <property type="molecule type" value="Genomic_DNA"/>
</dbReference>
<feature type="compositionally biased region" description="Low complexity" evidence="1">
    <location>
        <begin position="48"/>
        <end position="58"/>
    </location>
</feature>
<evidence type="ECO:0000256" key="1">
    <source>
        <dbReference type="SAM" id="MobiDB-lite"/>
    </source>
</evidence>
<dbReference type="AlphaFoldDB" id="A0AAD0P194"/>
<evidence type="ECO:0000313" key="2">
    <source>
        <dbReference type="EMBL" id="AWV31756.1"/>
    </source>
</evidence>
<evidence type="ECO:0000313" key="3">
    <source>
        <dbReference type="Proteomes" id="UP000249163"/>
    </source>
</evidence>
<feature type="compositionally biased region" description="Gly residues" evidence="1">
    <location>
        <begin position="35"/>
        <end position="47"/>
    </location>
</feature>
<protein>
    <submittedName>
        <fullName evidence="2">Uncharacterized protein</fullName>
    </submittedName>
</protein>
<organism evidence="2 3">
    <name type="scientific">Paenibacillus odorifer</name>
    <dbReference type="NCBI Taxonomy" id="189426"/>
    <lineage>
        <taxon>Bacteria</taxon>
        <taxon>Bacillati</taxon>
        <taxon>Bacillota</taxon>
        <taxon>Bacilli</taxon>
        <taxon>Bacillales</taxon>
        <taxon>Paenibacillaceae</taxon>
        <taxon>Paenibacillus</taxon>
    </lineage>
</organism>
<name>A0AAD0P194_9BACL</name>
<proteinExistence type="predicted"/>